<sequence>MSTKDEAADSQSTAPQPKALTESQKKQLSTVKSKEVELRRWLRARKDFTEEEEGALKCQTYQEFAQYWSKVAEVEKHDLDQRRRSGWAKWGHGYQSFGTAVMGFMKDWEPLIDIIKGFGGVYGDMAVGTITVVFVIAKNKNTAEGYLSSALASIKDRMIGFALYGDIYKKKDLLEDDLRSKIISAYSLFVELSIQATKYYKGGGTWRWLRTIGRPTKFKSMATNIQKSIVAIRLRSEELLSRNVDEIKQDNKRLRGQVEELLESDDNKNMAEVNRLWKNGELPAEPNDDLITLRNVLNEELGANFDQFRPGDKKRQKFEASTEHEEWRTPKNSRILILVGHSEESIVVRQYRCWLSSIVLDHIEKRRTDGDIYACYLFEVRRETPMHDAMTSLLFQLLRFKKQALRKHINSFRPEDTKEFDALEETSRRVIKFFEPSETVYIMLDRVDKCREEERTSLLNILGRMVTEALCTLKILIVISGSDWTINLNEVDKKYRDLFKIYEERQEGGDELDY</sequence>
<evidence type="ECO:0000313" key="6">
    <source>
        <dbReference type="EMBL" id="KAF4624369.1"/>
    </source>
</evidence>
<dbReference type="InterPro" id="IPR056884">
    <property type="entry name" value="NPHP3-like_N"/>
</dbReference>
<dbReference type="Pfam" id="PF24883">
    <property type="entry name" value="NPHP3_N"/>
    <property type="match status" value="1"/>
</dbReference>
<accession>A0A8H4R8T8</accession>
<feature type="domain" description="DUF7708" evidence="4">
    <location>
        <begin position="108"/>
        <end position="233"/>
    </location>
</feature>
<dbReference type="Pfam" id="PF24809">
    <property type="entry name" value="DUF7708"/>
    <property type="match status" value="1"/>
</dbReference>
<organism evidence="6 7">
    <name type="scientific">Cudoniella acicularis</name>
    <dbReference type="NCBI Taxonomy" id="354080"/>
    <lineage>
        <taxon>Eukaryota</taxon>
        <taxon>Fungi</taxon>
        <taxon>Dikarya</taxon>
        <taxon>Ascomycota</taxon>
        <taxon>Pezizomycotina</taxon>
        <taxon>Leotiomycetes</taxon>
        <taxon>Helotiales</taxon>
        <taxon>Tricladiaceae</taxon>
        <taxon>Cudoniella</taxon>
    </lineage>
</organism>
<evidence type="ECO:0000259" key="4">
    <source>
        <dbReference type="Pfam" id="PF24809"/>
    </source>
</evidence>
<gene>
    <name evidence="6" type="ORF">G7Y89_g13804</name>
</gene>
<dbReference type="EMBL" id="JAAMPI010001676">
    <property type="protein sequence ID" value="KAF4624369.1"/>
    <property type="molecule type" value="Genomic_DNA"/>
</dbReference>
<keyword evidence="1" id="KW-0677">Repeat</keyword>
<evidence type="ECO:0000313" key="7">
    <source>
        <dbReference type="Proteomes" id="UP000566819"/>
    </source>
</evidence>
<feature type="region of interest" description="Disordered" evidence="3">
    <location>
        <begin position="1"/>
        <end position="30"/>
    </location>
</feature>
<dbReference type="OrthoDB" id="5389929at2759"/>
<proteinExistence type="predicted"/>
<evidence type="ECO:0000259" key="5">
    <source>
        <dbReference type="Pfam" id="PF24883"/>
    </source>
</evidence>
<keyword evidence="7" id="KW-1185">Reference proteome</keyword>
<feature type="coiled-coil region" evidence="2">
    <location>
        <begin position="237"/>
        <end position="264"/>
    </location>
</feature>
<dbReference type="AlphaFoldDB" id="A0A8H4R8T8"/>
<dbReference type="Proteomes" id="UP000566819">
    <property type="component" value="Unassembled WGS sequence"/>
</dbReference>
<protein>
    <submittedName>
        <fullName evidence="6">Uncharacterized protein</fullName>
    </submittedName>
</protein>
<keyword evidence="2" id="KW-0175">Coiled coil</keyword>
<evidence type="ECO:0000256" key="3">
    <source>
        <dbReference type="SAM" id="MobiDB-lite"/>
    </source>
</evidence>
<reference evidence="6 7" key="1">
    <citation type="submission" date="2020-03" db="EMBL/GenBank/DDBJ databases">
        <title>Draft Genome Sequence of Cudoniella acicularis.</title>
        <authorList>
            <person name="Buettner E."/>
            <person name="Kellner H."/>
        </authorList>
    </citation>
    <scope>NUCLEOTIDE SEQUENCE [LARGE SCALE GENOMIC DNA]</scope>
    <source>
        <strain evidence="6 7">DSM 108380</strain>
    </source>
</reference>
<name>A0A8H4R8T8_9HELO</name>
<evidence type="ECO:0000256" key="2">
    <source>
        <dbReference type="SAM" id="Coils"/>
    </source>
</evidence>
<comment type="caution">
    <text evidence="6">The sequence shown here is derived from an EMBL/GenBank/DDBJ whole genome shotgun (WGS) entry which is preliminary data.</text>
</comment>
<evidence type="ECO:0000256" key="1">
    <source>
        <dbReference type="ARBA" id="ARBA00022737"/>
    </source>
</evidence>
<dbReference type="InterPro" id="IPR056125">
    <property type="entry name" value="DUF7708"/>
</dbReference>
<feature type="domain" description="Nephrocystin 3-like N-terminal" evidence="5">
    <location>
        <begin position="354"/>
        <end position="477"/>
    </location>
</feature>